<dbReference type="AlphaFoldDB" id="A0A317F4V9"/>
<dbReference type="Proteomes" id="UP000245391">
    <property type="component" value="Unassembled WGS sequence"/>
</dbReference>
<dbReference type="EMBL" id="QGNY01000002">
    <property type="protein sequence ID" value="PWS32516.1"/>
    <property type="molecule type" value="Genomic_DNA"/>
</dbReference>
<evidence type="ECO:0000313" key="2">
    <source>
        <dbReference type="Proteomes" id="UP000245391"/>
    </source>
</evidence>
<name>A0A317F4V9_9SPHI</name>
<evidence type="ECO:0000313" key="1">
    <source>
        <dbReference type="EMBL" id="PWS32516.1"/>
    </source>
</evidence>
<keyword evidence="2" id="KW-1185">Reference proteome</keyword>
<dbReference type="OrthoDB" id="1249520at2"/>
<proteinExistence type="predicted"/>
<organism evidence="1 2">
    <name type="scientific">Pedobacter paludis</name>
    <dbReference type="NCBI Taxonomy" id="2203212"/>
    <lineage>
        <taxon>Bacteria</taxon>
        <taxon>Pseudomonadati</taxon>
        <taxon>Bacteroidota</taxon>
        <taxon>Sphingobacteriia</taxon>
        <taxon>Sphingobacteriales</taxon>
        <taxon>Sphingobacteriaceae</taxon>
        <taxon>Pedobacter</taxon>
    </lineage>
</organism>
<reference evidence="2" key="1">
    <citation type="submission" date="2018-05" db="EMBL/GenBank/DDBJ databases">
        <title>Pedobacter paludis sp. nov., isolated from wetland soil.</title>
        <authorList>
            <person name="Zhang Y."/>
        </authorList>
    </citation>
    <scope>NUCLEOTIDE SEQUENCE [LARGE SCALE GENOMIC DNA]</scope>
    <source>
        <strain evidence="2">R-8</strain>
    </source>
</reference>
<accession>A0A317F4V9</accession>
<dbReference type="RefSeq" id="WP_109928689.1">
    <property type="nucleotide sequence ID" value="NZ_QGNY01000002.1"/>
</dbReference>
<comment type="caution">
    <text evidence="1">The sequence shown here is derived from an EMBL/GenBank/DDBJ whole genome shotgun (WGS) entry which is preliminary data.</text>
</comment>
<gene>
    <name evidence="1" type="ORF">DF947_05400</name>
</gene>
<sequence>MLKELLNIFDKAYRFKVDYKLNTQLHNIAIKHLGLQNMNQLRDRYEGQTYLNRFLTKSFSEFAVQKMLGVDFVTLELKENKRYKPEVLFNDKTFEIIASSLDEYPLIPIGNYDYAIFTFVNIERREVYITGFASAAVLLNAVVSADLSPTKAKAYIGTLKDFSQIDFLDKLLIENE</sequence>
<protein>
    <submittedName>
        <fullName evidence="1">Uncharacterized protein</fullName>
    </submittedName>
</protein>